<dbReference type="InterPro" id="IPR012677">
    <property type="entry name" value="Nucleotide-bd_a/b_plait_sf"/>
</dbReference>
<dbReference type="CDD" id="cd05188">
    <property type="entry name" value="MDR"/>
    <property type="match status" value="1"/>
</dbReference>
<feature type="compositionally biased region" description="Basic residues" evidence="3">
    <location>
        <begin position="473"/>
        <end position="485"/>
    </location>
</feature>
<feature type="compositionally biased region" description="Basic residues" evidence="3">
    <location>
        <begin position="420"/>
        <end position="438"/>
    </location>
</feature>
<dbReference type="InterPro" id="IPR035979">
    <property type="entry name" value="RBD_domain_sf"/>
</dbReference>
<dbReference type="PANTHER" id="PTHR45033">
    <property type="match status" value="1"/>
</dbReference>
<organism evidence="5 6">
    <name type="scientific">Wallemia mellicola</name>
    <dbReference type="NCBI Taxonomy" id="1708541"/>
    <lineage>
        <taxon>Eukaryota</taxon>
        <taxon>Fungi</taxon>
        <taxon>Dikarya</taxon>
        <taxon>Basidiomycota</taxon>
        <taxon>Wallemiomycotina</taxon>
        <taxon>Wallemiomycetes</taxon>
        <taxon>Wallemiales</taxon>
        <taxon>Wallemiaceae</taxon>
        <taxon>Wallemia</taxon>
    </lineage>
</organism>
<evidence type="ECO:0000313" key="6">
    <source>
        <dbReference type="Proteomes" id="UP000310708"/>
    </source>
</evidence>
<reference evidence="5 6" key="1">
    <citation type="submission" date="2019-03" db="EMBL/GenBank/DDBJ databases">
        <title>Sequencing 25 genomes of Wallemia mellicola.</title>
        <authorList>
            <person name="Gostincar C."/>
        </authorList>
    </citation>
    <scope>NUCLEOTIDE SEQUENCE [LARGE SCALE GENOMIC DNA]</scope>
    <source>
        <strain evidence="5 6">EXF-757</strain>
    </source>
</reference>
<proteinExistence type="inferred from homology"/>
<protein>
    <submittedName>
        <fullName evidence="5">NAD(P)-binding protein</fullName>
    </submittedName>
</protein>
<feature type="region of interest" description="Disordered" evidence="3">
    <location>
        <begin position="508"/>
        <end position="534"/>
    </location>
</feature>
<dbReference type="GO" id="GO:0016491">
    <property type="term" value="F:oxidoreductase activity"/>
    <property type="evidence" value="ECO:0007669"/>
    <property type="project" value="InterPro"/>
</dbReference>
<dbReference type="InterPro" id="IPR009003">
    <property type="entry name" value="Peptidase_S1_PA"/>
</dbReference>
<dbReference type="SUPFAM" id="SSF51735">
    <property type="entry name" value="NAD(P)-binding Rossmann-fold domains"/>
    <property type="match status" value="1"/>
</dbReference>
<dbReference type="InterPro" id="IPR036291">
    <property type="entry name" value="NAD(P)-bd_dom_sf"/>
</dbReference>
<gene>
    <name evidence="5" type="ORF">E3Q01_00899</name>
</gene>
<dbReference type="Proteomes" id="UP000310708">
    <property type="component" value="Unassembled WGS sequence"/>
</dbReference>
<dbReference type="InterPro" id="IPR013154">
    <property type="entry name" value="ADH-like_N"/>
</dbReference>
<evidence type="ECO:0000259" key="4">
    <source>
        <dbReference type="SMART" id="SM00829"/>
    </source>
</evidence>
<dbReference type="Gene3D" id="3.90.180.10">
    <property type="entry name" value="Medium-chain alcohol dehydrogenases, catalytic domain"/>
    <property type="match status" value="1"/>
</dbReference>
<evidence type="ECO:0000256" key="2">
    <source>
        <dbReference type="ARBA" id="ARBA00023161"/>
    </source>
</evidence>
<keyword evidence="2" id="KW-0866">Nonsense-mediated mRNA decay</keyword>
<feature type="compositionally biased region" description="Basic and acidic residues" evidence="3">
    <location>
        <begin position="508"/>
        <end position="526"/>
    </location>
</feature>
<dbReference type="AlphaFoldDB" id="A0A4T0PZ41"/>
<dbReference type="SUPFAM" id="SSF50129">
    <property type="entry name" value="GroES-like"/>
    <property type="match status" value="1"/>
</dbReference>
<feature type="compositionally biased region" description="Polar residues" evidence="3">
    <location>
        <begin position="442"/>
        <end position="462"/>
    </location>
</feature>
<comment type="caution">
    <text evidence="5">The sequence shown here is derived from an EMBL/GenBank/DDBJ whole genome shotgun (WGS) entry which is preliminary data.</text>
</comment>
<evidence type="ECO:0000256" key="3">
    <source>
        <dbReference type="SAM" id="MobiDB-lite"/>
    </source>
</evidence>
<dbReference type="InterPro" id="IPR005120">
    <property type="entry name" value="UPF3_dom"/>
</dbReference>
<dbReference type="EMBL" id="SPRX01000007">
    <property type="protein sequence ID" value="TIC68487.1"/>
    <property type="molecule type" value="Genomic_DNA"/>
</dbReference>
<dbReference type="Gene3D" id="3.30.70.330">
    <property type="match status" value="1"/>
</dbReference>
<dbReference type="GO" id="GO:0000184">
    <property type="term" value="P:nuclear-transcribed mRNA catabolic process, nonsense-mediated decay"/>
    <property type="evidence" value="ECO:0007669"/>
    <property type="project" value="UniProtKB-KW"/>
</dbReference>
<dbReference type="Pfam" id="PF08240">
    <property type="entry name" value="ADH_N"/>
    <property type="match status" value="1"/>
</dbReference>
<dbReference type="InterPro" id="IPR020843">
    <property type="entry name" value="ER"/>
</dbReference>
<dbReference type="InterPro" id="IPR013149">
    <property type="entry name" value="ADH-like_C"/>
</dbReference>
<feature type="region of interest" description="Disordered" evidence="3">
    <location>
        <begin position="353"/>
        <end position="373"/>
    </location>
</feature>
<dbReference type="SUPFAM" id="SSF54928">
    <property type="entry name" value="RNA-binding domain, RBD"/>
    <property type="match status" value="1"/>
</dbReference>
<dbReference type="PANTHER" id="PTHR45033:SF3">
    <property type="entry name" value="DEHYDROGENASE, PUTATIVE (AFU_ORTHOLOGUE AFUA_2G13270)-RELATED"/>
    <property type="match status" value="1"/>
</dbReference>
<accession>A0A4T0PZ41</accession>
<feature type="region of interest" description="Disordered" evidence="3">
    <location>
        <begin position="420"/>
        <end position="488"/>
    </location>
</feature>
<dbReference type="InterPro" id="IPR011032">
    <property type="entry name" value="GroES-like_sf"/>
</dbReference>
<dbReference type="Gene3D" id="3.40.50.720">
    <property type="entry name" value="NAD(P)-binding Rossmann-like Domain"/>
    <property type="match status" value="1"/>
</dbReference>
<dbReference type="Pfam" id="PF03467">
    <property type="entry name" value="Smg4_UPF3"/>
    <property type="match status" value="1"/>
</dbReference>
<dbReference type="CDD" id="cd12455">
    <property type="entry name" value="RRM_like_Smg4_UPF3"/>
    <property type="match status" value="1"/>
</dbReference>
<dbReference type="InterPro" id="IPR052711">
    <property type="entry name" value="Zinc_ADH-like"/>
</dbReference>
<dbReference type="SMART" id="SM00829">
    <property type="entry name" value="PKS_ER"/>
    <property type="match status" value="1"/>
</dbReference>
<dbReference type="SUPFAM" id="SSF50494">
    <property type="entry name" value="Trypsin-like serine proteases"/>
    <property type="match status" value="1"/>
</dbReference>
<name>A0A4T0PZ41_9BASI</name>
<feature type="domain" description="Enoyl reductase (ER)" evidence="4">
    <location>
        <begin position="575"/>
        <end position="892"/>
    </location>
</feature>
<comment type="similarity">
    <text evidence="1">Belongs to the RENT3 family.</text>
</comment>
<sequence>MKELQMGLSYESTPDNDRAVNTKQTPSNEVLLIAHIARPSPHLRLADRISICAGFAVAAGENDESPLVVSCTHTLNSMKSALSDTSTDTPSATLILTYDNGSITDIRSAESLESCLPLNDIVFYKPSATLFGKGQNLRTLPVNPYPPPPRAPVAVWLPPNTTMDAPEWTFGSIDRYTTPNAKLAQIGTYDHLANVEINDAIPRLGASGSPIIEIESGAVCAIVKGAISTYPKSRGWATPAERVWECFDLPGLKFRYNNNANEHKLRVVVRKLPANLPEEIFYSAVQTWVNSDTVSQSYYSKGKLRAAKENIASRAYITFKEYAQLLSFHAGFDGHLFKDKQGRESRASIEFAPYQRTPQPKQKQDQRQGTIEEDPDFKSFLELLETTPTKPDFEANLMASRAVDKPKQTPLLAHLAIRREKQKAKREKARAKSQRKAKEKSIANNGTPSTPGVPSEPSGSNTPKDKQKNANQRPKKTRGEKRAAKKMVVQLPLYPQARLVQLSIHRETHQKDRVEEPNHVEDHREDQEEGVEAGASRLPPAENISYDTIIMPNITTKNLVLGSTAAKPGLETWYGTHLEERTIGDLKPNEVVLKVNAVGFNHRDKWIRQGLYPGIKEGVTMGSDAAGVIIADGDDKDTFVGKRYFVNPSRGWIENKKHSEEPFIILGGCDNAEGVFATAVKVDKKYILPTPEHLTDEQAAAWPLAAVTAWRATFVKAQVEKGIGGGVALQALQFAVAKGANVYVTSGNLEKLQRAIKQFGAAGGVNYKDADWPEQLKKQLPSDHVYLDAVIDSSGGDIVTKVNNLLQPGSPIAIYGMTSVPKTQFTMGDVIKNFELKGSTMGSLKELQEATAFISQHKLIPVVDQPVIQGLENAEEGFQRLVKSSQMGSVVISVGGESKL</sequence>
<dbReference type="GO" id="GO:0003676">
    <property type="term" value="F:nucleic acid binding"/>
    <property type="evidence" value="ECO:0007669"/>
    <property type="project" value="InterPro"/>
</dbReference>
<dbReference type="Pfam" id="PF00107">
    <property type="entry name" value="ADH_zinc_N"/>
    <property type="match status" value="1"/>
</dbReference>
<evidence type="ECO:0000313" key="5">
    <source>
        <dbReference type="EMBL" id="TIC68487.1"/>
    </source>
</evidence>
<evidence type="ECO:0000256" key="1">
    <source>
        <dbReference type="ARBA" id="ARBA00005991"/>
    </source>
</evidence>